<evidence type="ECO:0000313" key="4">
    <source>
        <dbReference type="Proteomes" id="UP001642464"/>
    </source>
</evidence>
<evidence type="ECO:0000256" key="1">
    <source>
        <dbReference type="SAM" id="MobiDB-lite"/>
    </source>
</evidence>
<organism evidence="3 4">
    <name type="scientific">Durusdinium trenchii</name>
    <dbReference type="NCBI Taxonomy" id="1381693"/>
    <lineage>
        <taxon>Eukaryota</taxon>
        <taxon>Sar</taxon>
        <taxon>Alveolata</taxon>
        <taxon>Dinophyceae</taxon>
        <taxon>Suessiales</taxon>
        <taxon>Symbiodiniaceae</taxon>
        <taxon>Durusdinium</taxon>
    </lineage>
</organism>
<keyword evidence="2" id="KW-1133">Transmembrane helix</keyword>
<keyword evidence="2" id="KW-0812">Transmembrane</keyword>
<proteinExistence type="predicted"/>
<reference evidence="3 4" key="1">
    <citation type="submission" date="2024-02" db="EMBL/GenBank/DDBJ databases">
        <authorList>
            <person name="Chen Y."/>
            <person name="Shah S."/>
            <person name="Dougan E. K."/>
            <person name="Thang M."/>
            <person name="Chan C."/>
        </authorList>
    </citation>
    <scope>NUCLEOTIDE SEQUENCE [LARGE SCALE GENOMIC DNA]</scope>
</reference>
<dbReference type="EMBL" id="CAXAMM010007780">
    <property type="protein sequence ID" value="CAK9015366.1"/>
    <property type="molecule type" value="Genomic_DNA"/>
</dbReference>
<comment type="caution">
    <text evidence="3">The sequence shown here is derived from an EMBL/GenBank/DDBJ whole genome shotgun (WGS) entry which is preliminary data.</text>
</comment>
<keyword evidence="4" id="KW-1185">Reference proteome</keyword>
<dbReference type="Proteomes" id="UP001642464">
    <property type="component" value="Unassembled WGS sequence"/>
</dbReference>
<feature type="transmembrane region" description="Helical" evidence="2">
    <location>
        <begin position="331"/>
        <end position="350"/>
    </location>
</feature>
<accession>A0ABP0JM78</accession>
<name>A0ABP0JM78_9DINO</name>
<evidence type="ECO:0000313" key="3">
    <source>
        <dbReference type="EMBL" id="CAK9015366.1"/>
    </source>
</evidence>
<feature type="compositionally biased region" description="Basic and acidic residues" evidence="1">
    <location>
        <begin position="888"/>
        <end position="898"/>
    </location>
</feature>
<keyword evidence="2" id="KW-0472">Membrane</keyword>
<feature type="transmembrane region" description="Helical" evidence="2">
    <location>
        <begin position="362"/>
        <end position="387"/>
    </location>
</feature>
<feature type="transmembrane region" description="Helical" evidence="2">
    <location>
        <begin position="111"/>
        <end position="131"/>
    </location>
</feature>
<feature type="transmembrane region" description="Helical" evidence="2">
    <location>
        <begin position="44"/>
        <end position="67"/>
    </location>
</feature>
<feature type="transmembrane region" description="Helical" evidence="2">
    <location>
        <begin position="276"/>
        <end position="296"/>
    </location>
</feature>
<protein>
    <submittedName>
        <fullName evidence="3">CTD small phosphatase-like protein 2</fullName>
    </submittedName>
</protein>
<sequence length="981" mass="111899">MAHGVQYQALLTRDATENNPEEKEKNKSFIYAVQQFWRDIRFQIFRIGCMFYLDFALDVQTIVIFLSSGKYDFALLNYLAIMASSGYAFTEMRHSRAPKEIEDGALKVYVTAGYLTPFCLHMGYLACVSWYDQKKHRLLECSKLAEATLEASISALVQTYALVHHDIPEKVAYLGLTQETMVLFSVMFSFGTMGYTLMGFDCKEPGLHNLPGTADLLQQGNGKIWVKYVLLLVARTSEVASRITSIALFSVCTRGLIDLDFADEWPQPWKYLVKSFLLTLGPSLVLFDFFIQLLWIHCYREGNETKAFLSVLCCMNPLLERGNPFSVKVEWYYLFRLVELLLMVFAVFFLPEDHQHVREVLASNRLLCIMFLVTTALCGLLLCLLRVQYAHHALLNDDILEEWSRLRDRDFNAAPKALLEDLHKDQFHGQLKLKDAADKAMRCNVGARDTSDGDPVTETRRMQLTDLRRKYTNLQACISDDTKVWLLRELNARWKQEALHPDQLGKLISVLRDLPKEGLLGKLQLSLMLNLGREFWRVRGRADETRDFEQLLCRVRELLEAQTKKDGIYALTPKVKAGRCPKKGHELVPLGSHQQKREWCCDGVNEIGGCLSGIKWGDFDTTKGMNCFCCKQCGFDYCEKCYIRCVKAKVCSKGHVMVALGGAQDLPNWTCDGCGQKHEGSVDRHCSGLSLVQVWKSHGCKQCNYNLCDPCNEVQGNMSLLLEMWNNLPDDGMPKLEGQKKSQNQFQLYWNSEGSQPLLKVMAELYSLHIETAIWQDKDLLMLGSVANKALNAGLQKLCDHPLDKIREVAQEVIQKKFDEANRKAKELAAQRSSSDAADLPQAYDKELQETFEQLQGVHAWALQKASLDTMVADMAVLQHHADQAKRERLESEQKNQEAQKQLQEARAGEGRLEQANTELKNEVHHLKMTLASEIQKYRTSIEEHRDFISRQNGYIQSLEEEVQGLRQTGLSRPHEEATLA</sequence>
<gene>
    <name evidence="3" type="ORF">SCF082_LOCUS12724</name>
</gene>
<evidence type="ECO:0000256" key="2">
    <source>
        <dbReference type="SAM" id="Phobius"/>
    </source>
</evidence>
<feature type="region of interest" description="Disordered" evidence="1">
    <location>
        <begin position="888"/>
        <end position="911"/>
    </location>
</feature>